<reference evidence="2 3" key="1">
    <citation type="submission" date="2016-12" db="EMBL/GenBank/DDBJ databases">
        <title>The genomes of Aspergillus section Nigri reveals drivers in fungal speciation.</title>
        <authorList>
            <consortium name="DOE Joint Genome Institute"/>
            <person name="Vesth T.C."/>
            <person name="Nybo J."/>
            <person name="Theobald S."/>
            <person name="Brandl J."/>
            <person name="Frisvad J.C."/>
            <person name="Nielsen K.F."/>
            <person name="Lyhne E.K."/>
            <person name="Kogle M.E."/>
            <person name="Kuo A."/>
            <person name="Riley R."/>
            <person name="Clum A."/>
            <person name="Nolan M."/>
            <person name="Lipzen A."/>
            <person name="Salamov A."/>
            <person name="Henrissat B."/>
            <person name="Wiebenga A."/>
            <person name="De Vries R.P."/>
            <person name="Grigoriev I.V."/>
            <person name="Mortensen U.H."/>
            <person name="Andersen M.R."/>
            <person name="Baker S.E."/>
        </authorList>
    </citation>
    <scope>NUCLEOTIDE SEQUENCE [LARGE SCALE GENOMIC DNA]</scope>
    <source>
        <strain evidence="2 3">CBS 115572</strain>
    </source>
</reference>
<evidence type="ECO:0000256" key="1">
    <source>
        <dbReference type="SAM" id="Phobius"/>
    </source>
</evidence>
<feature type="transmembrane region" description="Helical" evidence="1">
    <location>
        <begin position="207"/>
        <end position="227"/>
    </location>
</feature>
<feature type="transmembrane region" description="Helical" evidence="1">
    <location>
        <begin position="88"/>
        <end position="111"/>
    </location>
</feature>
<comment type="caution">
    <text evidence="2">The sequence shown here is derived from an EMBL/GenBank/DDBJ whole genome shotgun (WGS) entry which is preliminary data.</text>
</comment>
<keyword evidence="1" id="KW-0472">Membrane</keyword>
<dbReference type="AlphaFoldDB" id="A0A317WBT9"/>
<dbReference type="EMBL" id="MSFK01000018">
    <property type="protein sequence ID" value="PWY83914.1"/>
    <property type="molecule type" value="Genomic_DNA"/>
</dbReference>
<feature type="transmembrane region" description="Helical" evidence="1">
    <location>
        <begin position="132"/>
        <end position="152"/>
    </location>
</feature>
<keyword evidence="1" id="KW-1133">Transmembrane helix</keyword>
<keyword evidence="1" id="KW-0812">Transmembrane</keyword>
<protein>
    <submittedName>
        <fullName evidence="2">Uncharacterized protein</fullName>
    </submittedName>
</protein>
<proteinExistence type="predicted"/>
<feature type="transmembrane region" description="Helical" evidence="1">
    <location>
        <begin position="43"/>
        <end position="61"/>
    </location>
</feature>
<dbReference type="OrthoDB" id="5139341at2759"/>
<organism evidence="2 3">
    <name type="scientific">Aspergillus sclerotioniger CBS 115572</name>
    <dbReference type="NCBI Taxonomy" id="1450535"/>
    <lineage>
        <taxon>Eukaryota</taxon>
        <taxon>Fungi</taxon>
        <taxon>Dikarya</taxon>
        <taxon>Ascomycota</taxon>
        <taxon>Pezizomycotina</taxon>
        <taxon>Eurotiomycetes</taxon>
        <taxon>Eurotiomycetidae</taxon>
        <taxon>Eurotiales</taxon>
        <taxon>Aspergillaceae</taxon>
        <taxon>Aspergillus</taxon>
        <taxon>Aspergillus subgen. Circumdati</taxon>
    </lineage>
</organism>
<sequence>MTSPIQAPYSELPDSIRIILTLLTILSITIQLYTLWTKKSSKGISLNYTLCLLLVATSHLTKETYMTLNVPESAAGQFTHDPLNTGDWLNFIQVLVTWILFLFLFILSLYFRPDPQPHLHPRTRTRTPYTPTPIYILTLLATLLSSLLPLLLDLLHLTPATLPWPRTDILEAFVAIHAILLTPLASFLGVYAFILQSRQRKDLCADDSALSVVGLMAQSIVFGLVALNKRYKN</sequence>
<name>A0A317WBT9_9EURO</name>
<dbReference type="Proteomes" id="UP000246702">
    <property type="component" value="Unassembled WGS sequence"/>
</dbReference>
<dbReference type="STRING" id="1450535.A0A317WBT9"/>
<dbReference type="RefSeq" id="XP_025466382.1">
    <property type="nucleotide sequence ID" value="XM_025617286.1"/>
</dbReference>
<keyword evidence="3" id="KW-1185">Reference proteome</keyword>
<accession>A0A317WBT9</accession>
<evidence type="ECO:0000313" key="2">
    <source>
        <dbReference type="EMBL" id="PWY83914.1"/>
    </source>
</evidence>
<feature type="transmembrane region" description="Helical" evidence="1">
    <location>
        <begin position="16"/>
        <end position="36"/>
    </location>
</feature>
<evidence type="ECO:0000313" key="3">
    <source>
        <dbReference type="Proteomes" id="UP000246702"/>
    </source>
</evidence>
<gene>
    <name evidence="2" type="ORF">BO94DRAFT_625447</name>
</gene>
<dbReference type="GeneID" id="37119429"/>
<feature type="transmembrane region" description="Helical" evidence="1">
    <location>
        <begin position="172"/>
        <end position="195"/>
    </location>
</feature>